<organism evidence="2 3">
    <name type="scientific">Cyclocybe aegerita</name>
    <name type="common">Black poplar mushroom</name>
    <name type="synonym">Agrocybe aegerita</name>
    <dbReference type="NCBI Taxonomy" id="1973307"/>
    <lineage>
        <taxon>Eukaryota</taxon>
        <taxon>Fungi</taxon>
        <taxon>Dikarya</taxon>
        <taxon>Basidiomycota</taxon>
        <taxon>Agaricomycotina</taxon>
        <taxon>Agaricomycetes</taxon>
        <taxon>Agaricomycetidae</taxon>
        <taxon>Agaricales</taxon>
        <taxon>Agaricineae</taxon>
        <taxon>Bolbitiaceae</taxon>
        <taxon>Cyclocybe</taxon>
    </lineage>
</organism>
<reference evidence="2 3" key="1">
    <citation type="submission" date="2020-01" db="EMBL/GenBank/DDBJ databases">
        <authorList>
            <person name="Gupta K D."/>
        </authorList>
    </citation>
    <scope>NUCLEOTIDE SEQUENCE [LARGE SCALE GENOMIC DNA]</scope>
</reference>
<protein>
    <submittedName>
        <fullName evidence="2">Uncharacterized protein</fullName>
    </submittedName>
</protein>
<name>A0A8S0WLM7_CYCAE</name>
<dbReference type="EMBL" id="CACVBS010000029">
    <property type="protein sequence ID" value="CAA7260432.1"/>
    <property type="molecule type" value="Genomic_DNA"/>
</dbReference>
<keyword evidence="3" id="KW-1185">Reference proteome</keyword>
<gene>
    <name evidence="2" type="ORF">AAE3_LOCUS2747</name>
</gene>
<accession>A0A8S0WLM7</accession>
<dbReference type="AlphaFoldDB" id="A0A8S0WLM7"/>
<evidence type="ECO:0000313" key="2">
    <source>
        <dbReference type="EMBL" id="CAA7260432.1"/>
    </source>
</evidence>
<evidence type="ECO:0000256" key="1">
    <source>
        <dbReference type="SAM" id="MobiDB-lite"/>
    </source>
</evidence>
<feature type="region of interest" description="Disordered" evidence="1">
    <location>
        <begin position="167"/>
        <end position="195"/>
    </location>
</feature>
<dbReference type="Proteomes" id="UP000467700">
    <property type="component" value="Unassembled WGS sequence"/>
</dbReference>
<sequence>MEGTAVEGTASTPSQHPAAGPSAVPKKKRNQLTPGGNAVLEDYWRQHASLDMPDISARRALLGQIQKHPGCEFYAMANVNQYFRRQIQKLKPPAPQPEDFRFPSLTPDALKHLSVLVKEQPNPSETVLKTWATLLAPMGATERDILAWSTYSKELLEIQAQSLSKSEPISASMRLPTPSDTVTPEPLTAASSMSPQTPIHELVPILVTGPSNQAFKHYKIEAQSPVIPAQQPFNPTAPTASYYRPRPALQVATMAPPAPSGPTSTPQSMVMSPIVAAAYTPISYTPISPAGGDPPRGEIEPPQLPPKPALRAIIEGVTDALADPRTPQDEVMLSPTSATEFEAVFATYRQRLAPLIHELDS</sequence>
<proteinExistence type="predicted"/>
<comment type="caution">
    <text evidence="2">The sequence shown here is derived from an EMBL/GenBank/DDBJ whole genome shotgun (WGS) entry which is preliminary data.</text>
</comment>
<evidence type="ECO:0000313" key="3">
    <source>
        <dbReference type="Proteomes" id="UP000467700"/>
    </source>
</evidence>
<dbReference type="OrthoDB" id="2646043at2759"/>
<feature type="region of interest" description="Disordered" evidence="1">
    <location>
        <begin position="1"/>
        <end position="35"/>
    </location>
</feature>